<keyword evidence="2" id="KW-0479">Metal-binding</keyword>
<keyword evidence="3" id="KW-0862">Zinc</keyword>
<accession>A0A0R3RCS2</accession>
<evidence type="ECO:0000256" key="1">
    <source>
        <dbReference type="ARBA" id="ARBA00007818"/>
    </source>
</evidence>
<dbReference type="EMBL" id="UZAG01023177">
    <property type="protein sequence ID" value="VDO55925.1"/>
    <property type="molecule type" value="Genomic_DNA"/>
</dbReference>
<keyword evidence="5" id="KW-1185">Reference proteome</keyword>
<protein>
    <submittedName>
        <fullName evidence="6">UPF0587 protein C1orf123 homolog</fullName>
    </submittedName>
</protein>
<dbReference type="PANTHER" id="PTHR12857:SF0">
    <property type="entry name" value="CXXC MOTIF CONTAINING ZINC BINDING PROTEIN"/>
    <property type="match status" value="1"/>
</dbReference>
<proteinExistence type="inferred from homology"/>
<comment type="similarity">
    <text evidence="1">Belongs to the UPF0587 family.</text>
</comment>
<evidence type="ECO:0000313" key="4">
    <source>
        <dbReference type="EMBL" id="VDO55925.1"/>
    </source>
</evidence>
<organism evidence="6">
    <name type="scientific">Brugia timori</name>
    <dbReference type="NCBI Taxonomy" id="42155"/>
    <lineage>
        <taxon>Eukaryota</taxon>
        <taxon>Metazoa</taxon>
        <taxon>Ecdysozoa</taxon>
        <taxon>Nematoda</taxon>
        <taxon>Chromadorea</taxon>
        <taxon>Rhabditida</taxon>
        <taxon>Spirurina</taxon>
        <taxon>Spiruromorpha</taxon>
        <taxon>Filarioidea</taxon>
        <taxon>Onchocercidae</taxon>
        <taxon>Brugia</taxon>
    </lineage>
</organism>
<dbReference type="GO" id="GO:0008270">
    <property type="term" value="F:zinc ion binding"/>
    <property type="evidence" value="ECO:0007669"/>
    <property type="project" value="TreeGrafter"/>
</dbReference>
<dbReference type="AlphaFoldDB" id="A0A0R3RCS2"/>
<evidence type="ECO:0000313" key="5">
    <source>
        <dbReference type="Proteomes" id="UP000280834"/>
    </source>
</evidence>
<evidence type="ECO:0000256" key="2">
    <source>
        <dbReference type="ARBA" id="ARBA00022723"/>
    </source>
</evidence>
<reference evidence="4 5" key="2">
    <citation type="submission" date="2018-11" db="EMBL/GenBank/DDBJ databases">
        <authorList>
            <consortium name="Pathogen Informatics"/>
        </authorList>
    </citation>
    <scope>NUCLEOTIDE SEQUENCE [LARGE SCALE GENOMIC DNA]</scope>
</reference>
<name>A0A0R3RCS2_9BILA</name>
<dbReference type="STRING" id="42155.A0A0R3RCS2"/>
<dbReference type="InterPro" id="IPR008584">
    <property type="entry name" value="CXXC_Zn-binding_euk"/>
</dbReference>
<reference evidence="6" key="1">
    <citation type="submission" date="2017-02" db="UniProtKB">
        <authorList>
            <consortium name="WormBaseParasite"/>
        </authorList>
    </citation>
    <scope>IDENTIFICATION</scope>
</reference>
<dbReference type="Proteomes" id="UP000280834">
    <property type="component" value="Unassembled WGS sequence"/>
</dbReference>
<dbReference type="WBParaSite" id="BTMF_0001784401-mRNA-1">
    <property type="protein sequence ID" value="BTMF_0001784401-mRNA-1"/>
    <property type="gene ID" value="BTMF_0001784401"/>
</dbReference>
<sequence>MPGSRGVANILGKCKLCSRINSLEIIKDSFQPYTSSDDYSELIKFDCRGLEPTDFDPRSGWQAIGIESATVFENIDLTEK</sequence>
<evidence type="ECO:0000256" key="3">
    <source>
        <dbReference type="ARBA" id="ARBA00022833"/>
    </source>
</evidence>
<gene>
    <name evidence="4" type="ORF">BTMF_LOCUS15807</name>
</gene>
<evidence type="ECO:0000313" key="6">
    <source>
        <dbReference type="WBParaSite" id="BTMF_0001784401-mRNA-1"/>
    </source>
</evidence>
<dbReference type="SUPFAM" id="SSF141678">
    <property type="entry name" value="MAL13P1.257-like"/>
    <property type="match status" value="1"/>
</dbReference>
<dbReference type="PANTHER" id="PTHR12857">
    <property type="entry name" value="CXXC MOTIF CONTAINING ZINC BINDING PROTEIN"/>
    <property type="match status" value="1"/>
</dbReference>
<dbReference type="Pfam" id="PF05907">
    <property type="entry name" value="CXXC_Zn-b_euk"/>
    <property type="match status" value="1"/>
</dbReference>